<protein>
    <submittedName>
        <fullName evidence="6">TetR family transcriptional regulator</fullName>
    </submittedName>
</protein>
<dbReference type="GO" id="GO:0045892">
    <property type="term" value="P:negative regulation of DNA-templated transcription"/>
    <property type="evidence" value="ECO:0007669"/>
    <property type="project" value="UniProtKB-ARBA"/>
</dbReference>
<dbReference type="GO" id="GO:0000976">
    <property type="term" value="F:transcription cis-regulatory region binding"/>
    <property type="evidence" value="ECO:0007669"/>
    <property type="project" value="TreeGrafter"/>
</dbReference>
<dbReference type="PANTHER" id="PTHR30055">
    <property type="entry name" value="HTH-TYPE TRANSCRIPTIONAL REGULATOR RUTR"/>
    <property type="match status" value="1"/>
</dbReference>
<evidence type="ECO:0000256" key="4">
    <source>
        <dbReference type="PROSITE-ProRule" id="PRU00335"/>
    </source>
</evidence>
<dbReference type="AlphaFoldDB" id="A0A160NZS9"/>
<evidence type="ECO:0000256" key="1">
    <source>
        <dbReference type="ARBA" id="ARBA00023015"/>
    </source>
</evidence>
<dbReference type="InterPro" id="IPR039536">
    <property type="entry name" value="TetR_C_Proteobacteria"/>
</dbReference>
<sequence>MDSRSALKHQSILEAATSVFLSKGYAGTSMDDIAKLAAVSKQTVYKHFADKDTLFAEIVLATADGVDAMIGAAAEFHTGAAPGGTDGTGGEDGLEESLTRLAQSFVGTLTQDRVLQLRRLIIANADQFPELGASWYERGFERVLDGLAESFRRLGAEGRLTVPDPTLAAHHFAGLLLWIPVNAAMFHGSAQHTDADLDRYAKEGVRVFLAAYR</sequence>
<organism evidence="6 7">
    <name type="scientific">Streptomyces laurentii</name>
    <dbReference type="NCBI Taxonomy" id="39478"/>
    <lineage>
        <taxon>Bacteria</taxon>
        <taxon>Bacillati</taxon>
        <taxon>Actinomycetota</taxon>
        <taxon>Actinomycetes</taxon>
        <taxon>Kitasatosporales</taxon>
        <taxon>Streptomycetaceae</taxon>
        <taxon>Streptomyces</taxon>
    </lineage>
</organism>
<dbReference type="Pfam" id="PF14246">
    <property type="entry name" value="TetR_C_7"/>
    <property type="match status" value="1"/>
</dbReference>
<dbReference type="InterPro" id="IPR036271">
    <property type="entry name" value="Tet_transcr_reg_TetR-rel_C_sf"/>
</dbReference>
<dbReference type="PROSITE" id="PS50977">
    <property type="entry name" value="HTH_TETR_2"/>
    <property type="match status" value="1"/>
</dbReference>
<keyword evidence="2 4" id="KW-0238">DNA-binding</keyword>
<evidence type="ECO:0000259" key="5">
    <source>
        <dbReference type="PROSITE" id="PS50977"/>
    </source>
</evidence>
<proteinExistence type="predicted"/>
<dbReference type="PRINTS" id="PR00455">
    <property type="entry name" value="HTHTETR"/>
</dbReference>
<dbReference type="KEGG" id="slau:SLA_2828"/>
<dbReference type="SUPFAM" id="SSF48498">
    <property type="entry name" value="Tetracyclin repressor-like, C-terminal domain"/>
    <property type="match status" value="1"/>
</dbReference>
<keyword evidence="7" id="KW-1185">Reference proteome</keyword>
<dbReference type="Gene3D" id="1.10.357.10">
    <property type="entry name" value="Tetracycline Repressor, domain 2"/>
    <property type="match status" value="1"/>
</dbReference>
<evidence type="ECO:0000313" key="6">
    <source>
        <dbReference type="EMBL" id="BAU83745.1"/>
    </source>
</evidence>
<reference evidence="6 7" key="1">
    <citation type="journal article" date="2016" name="Genome Announc.">
        <title>Complete Genome Sequence of Thiostrepton-Producing Streptomyces laurentii ATCC 31255.</title>
        <authorList>
            <person name="Doi K."/>
            <person name="Fujino Y."/>
            <person name="Nagayoshi Y."/>
            <person name="Ohshima T."/>
            <person name="Ogata S."/>
        </authorList>
    </citation>
    <scope>NUCLEOTIDE SEQUENCE [LARGE SCALE GENOMIC DNA]</scope>
    <source>
        <strain evidence="6 7">ATCC 31255</strain>
    </source>
</reference>
<dbReference type="Proteomes" id="UP000217676">
    <property type="component" value="Chromosome"/>
</dbReference>
<name>A0A160NZS9_STRLU</name>
<accession>A0A160NZS9</accession>
<gene>
    <name evidence="6" type="ORF">SLA_2828</name>
</gene>
<feature type="domain" description="HTH tetR-type" evidence="5">
    <location>
        <begin position="6"/>
        <end position="66"/>
    </location>
</feature>
<dbReference type="PANTHER" id="PTHR30055:SF234">
    <property type="entry name" value="HTH-TYPE TRANSCRIPTIONAL REGULATOR BETI"/>
    <property type="match status" value="1"/>
</dbReference>
<feature type="DNA-binding region" description="H-T-H motif" evidence="4">
    <location>
        <begin position="29"/>
        <end position="48"/>
    </location>
</feature>
<dbReference type="InterPro" id="IPR050109">
    <property type="entry name" value="HTH-type_TetR-like_transc_reg"/>
</dbReference>
<keyword evidence="3" id="KW-0804">Transcription</keyword>
<dbReference type="Pfam" id="PF00440">
    <property type="entry name" value="TetR_N"/>
    <property type="match status" value="1"/>
</dbReference>
<evidence type="ECO:0000256" key="3">
    <source>
        <dbReference type="ARBA" id="ARBA00023163"/>
    </source>
</evidence>
<dbReference type="SUPFAM" id="SSF46689">
    <property type="entry name" value="Homeodomain-like"/>
    <property type="match status" value="1"/>
</dbReference>
<keyword evidence="1" id="KW-0805">Transcription regulation</keyword>
<dbReference type="FunFam" id="1.10.10.60:FF:000141">
    <property type="entry name" value="TetR family transcriptional regulator"/>
    <property type="match status" value="1"/>
</dbReference>
<dbReference type="InterPro" id="IPR009057">
    <property type="entry name" value="Homeodomain-like_sf"/>
</dbReference>
<dbReference type="GO" id="GO:0003700">
    <property type="term" value="F:DNA-binding transcription factor activity"/>
    <property type="evidence" value="ECO:0007669"/>
    <property type="project" value="TreeGrafter"/>
</dbReference>
<dbReference type="InterPro" id="IPR001647">
    <property type="entry name" value="HTH_TetR"/>
</dbReference>
<evidence type="ECO:0000256" key="2">
    <source>
        <dbReference type="ARBA" id="ARBA00023125"/>
    </source>
</evidence>
<evidence type="ECO:0000313" key="7">
    <source>
        <dbReference type="Proteomes" id="UP000217676"/>
    </source>
</evidence>
<dbReference type="EMBL" id="AP017424">
    <property type="protein sequence ID" value="BAU83745.1"/>
    <property type="molecule type" value="Genomic_DNA"/>
</dbReference>